<evidence type="ECO:0000259" key="2">
    <source>
        <dbReference type="PROSITE" id="PS50035"/>
    </source>
</evidence>
<organism evidence="3 4">
    <name type="scientific">Acetivibrio ethanolgignens</name>
    <dbReference type="NCBI Taxonomy" id="290052"/>
    <lineage>
        <taxon>Bacteria</taxon>
        <taxon>Bacillati</taxon>
        <taxon>Bacillota</taxon>
        <taxon>Clostridia</taxon>
        <taxon>Eubacteriales</taxon>
        <taxon>Oscillospiraceae</taxon>
        <taxon>Acetivibrio</taxon>
    </lineage>
</organism>
<dbReference type="RefSeq" id="WP_058351329.1">
    <property type="nucleotide sequence ID" value="NZ_CABMMD010000006.1"/>
</dbReference>
<dbReference type="Gene3D" id="3.30.870.10">
    <property type="entry name" value="Endonuclease Chain A"/>
    <property type="match status" value="2"/>
</dbReference>
<name>A0A0V8QIU1_9FIRM</name>
<evidence type="ECO:0000313" key="3">
    <source>
        <dbReference type="EMBL" id="KSV60484.1"/>
    </source>
</evidence>
<feature type="coiled-coil region" evidence="1">
    <location>
        <begin position="242"/>
        <end position="269"/>
    </location>
</feature>
<comment type="caution">
    <text evidence="3">The sequence shown here is derived from an EMBL/GenBank/DDBJ whole genome shotgun (WGS) entry which is preliminary data.</text>
</comment>
<dbReference type="InterPro" id="IPR025202">
    <property type="entry name" value="PLD-like_dom"/>
</dbReference>
<reference evidence="3 4" key="1">
    <citation type="submission" date="2015-11" db="EMBL/GenBank/DDBJ databases">
        <title>Butyribacter intestini gen. nov., sp. nov., a butyric acid-producing bacterium of the family Lachnospiraceae isolated from the human faeces.</title>
        <authorList>
            <person name="Zou Y."/>
            <person name="Xue W."/>
            <person name="Luo G."/>
            <person name="Lv M."/>
        </authorList>
    </citation>
    <scope>NUCLEOTIDE SEQUENCE [LARGE SCALE GENOMIC DNA]</scope>
    <source>
        <strain evidence="3 4">ACET-33324</strain>
    </source>
</reference>
<dbReference type="InterPro" id="IPR001736">
    <property type="entry name" value="PLipase_D/transphosphatidylase"/>
</dbReference>
<dbReference type="SMART" id="SM00155">
    <property type="entry name" value="PLDc"/>
    <property type="match status" value="2"/>
</dbReference>
<feature type="domain" description="PLD phosphodiesterase" evidence="2">
    <location>
        <begin position="155"/>
        <end position="177"/>
    </location>
</feature>
<keyword evidence="4" id="KW-1185">Reference proteome</keyword>
<dbReference type="STRING" id="290052.ASU35_16695"/>
<evidence type="ECO:0000256" key="1">
    <source>
        <dbReference type="SAM" id="Coils"/>
    </source>
</evidence>
<evidence type="ECO:0000313" key="4">
    <source>
        <dbReference type="Proteomes" id="UP000054874"/>
    </source>
</evidence>
<accession>A0A0V8QIU1</accession>
<dbReference type="GO" id="GO:0032049">
    <property type="term" value="P:cardiolipin biosynthetic process"/>
    <property type="evidence" value="ECO:0007669"/>
    <property type="project" value="UniProtKB-ARBA"/>
</dbReference>
<proteinExistence type="predicted"/>
<dbReference type="PANTHER" id="PTHR21248:SF12">
    <property type="entry name" value="CARDIOLIPIN SYNTHASE C"/>
    <property type="match status" value="1"/>
</dbReference>
<dbReference type="Proteomes" id="UP000054874">
    <property type="component" value="Unassembled WGS sequence"/>
</dbReference>
<protein>
    <recommendedName>
        <fullName evidence="2">PLD phosphodiesterase domain-containing protein</fullName>
    </recommendedName>
</protein>
<dbReference type="EMBL" id="LNAM01000006">
    <property type="protein sequence ID" value="KSV60484.1"/>
    <property type="molecule type" value="Genomic_DNA"/>
</dbReference>
<dbReference type="PROSITE" id="PS50035">
    <property type="entry name" value="PLD"/>
    <property type="match status" value="2"/>
</dbReference>
<dbReference type="SUPFAM" id="SSF56024">
    <property type="entry name" value="Phospholipase D/nuclease"/>
    <property type="match status" value="2"/>
</dbReference>
<feature type="domain" description="PLD phosphodiesterase" evidence="2">
    <location>
        <begin position="378"/>
        <end position="405"/>
    </location>
</feature>
<dbReference type="GO" id="GO:0030572">
    <property type="term" value="F:phosphatidyltransferase activity"/>
    <property type="evidence" value="ECO:0007669"/>
    <property type="project" value="UniProtKB-ARBA"/>
</dbReference>
<dbReference type="AlphaFoldDB" id="A0A0V8QIU1"/>
<dbReference type="Pfam" id="PF13091">
    <property type="entry name" value="PLDc_2"/>
    <property type="match status" value="2"/>
</dbReference>
<keyword evidence="1" id="KW-0175">Coiled coil</keyword>
<dbReference type="OrthoDB" id="9814092at2"/>
<sequence length="478" mass="54887">MKVKRLKRGWLVLLLVVLALLYLIIGAVAPFLRYRKVTELVEIELEKKAAEESCDRAMLLKTNTSAWEERIRLFSQAEEEIILSTFDMRPGESTRDILAMLLHKAEEGIQVKILVDGFSGLIRMEGKPLFYAASSHPNIEIKLYNPVNLLTPWKTQGRMHDKYVIVDDKAFVLGGRNCFDYFIGDYDTKNKSFDREVLIYNTANGTEAGRESSLYQVKTYFEKVWNGGECQLFHDKESLAERKRVDKERKLLEGRYEKLKTENSELFEEFDYAKVTWPTEDVQLISGETGIYGKEPVVFEKLCQLMERAEKRIIVHTPYIVCNEDMYERLEEVAKKAPDIHIMINSVENGDNLVASSDYLQNKEKVVAVGIPLLEYDGGISSHGKSIVIDDDISIIGSYNMDLRSTYMDTELMLAVRSEGLTKELAANMEGMEKDCRRVLSATEYETPEHIQVEEIPLPKKMVFRLLGILLKPFRCVI</sequence>
<gene>
    <name evidence="3" type="ORF">ASU35_16695</name>
</gene>
<dbReference type="PANTHER" id="PTHR21248">
    <property type="entry name" value="CARDIOLIPIN SYNTHASE"/>
    <property type="match status" value="1"/>
</dbReference>